<gene>
    <name evidence="3" type="ORF">PV04_00484</name>
</gene>
<dbReference type="PANTHER" id="PTHR13132:SF29">
    <property type="entry name" value="ALPHA-(1,6)-FUCOSYLTRANSFERASE"/>
    <property type="match status" value="1"/>
</dbReference>
<feature type="transmembrane region" description="Helical" evidence="2">
    <location>
        <begin position="76"/>
        <end position="93"/>
    </location>
</feature>
<sequence>MRARSPRPDHEEQRRKKMLLSSRSIPPKPLKFGTNKSDRYLSIKHLLPSTPIPSPSLPSILPRHGKKPPKLNSRKIVRGILWLSFLIGVYYLVSLGKRTSHQLAELTFLTSLGKTYEIVEASELPDYPTPLAVTDAKGKHYWTISIPQDSPFPLPPTDYADICSQAPEVGRHVAAKPSKPEHTAGYYHEDPNFIDVAEAQARNFLPPEPSSPAHGSEDAAIPVCDRSLTYILDAADAGLGAALLGIWLSYSLARREGRAFFIDDTHFPYGNYSTFFTSVPRPEPPCRLPPPSHRVPCPHQAKHLVVSAATTPWVFGPAFHAHFSLREIFDLAREGYEALFHLRPEDAAYAINRANKLRAANGNESGNSGPDRAKVGNQDDTDTYDYDYDYDEPPIENGLVGIHIRRGDRHPFSLAYSQNYIPPEQYMSTAHRLVGQSPDWRFLVASDDADMYEHIDLPGTQRAQEKISLASKKSLVRMGHGGDGRRGALGWEGGFFKDVFWGLGLPEELKWGPKKMGSPMPMKEKHRYGEKGEDGREKRVHHHDSVHSGGNKEKKKTAAAAATTKTTTGTGKGSEAEVERDYRTDPTKEALQLREFLGRAYLLDLAMLGLSDKVVCGVSANACRILAVMLGWERAFEKKDWNNVDGGYEWRIMDY</sequence>
<dbReference type="Proteomes" id="UP000054266">
    <property type="component" value="Unassembled WGS sequence"/>
</dbReference>
<feature type="region of interest" description="Disordered" evidence="1">
    <location>
        <begin position="360"/>
        <end position="379"/>
    </location>
</feature>
<feature type="compositionally biased region" description="Basic and acidic residues" evidence="1">
    <location>
        <begin position="1"/>
        <end position="14"/>
    </location>
</feature>
<feature type="compositionally biased region" description="Basic and acidic residues" evidence="1">
    <location>
        <begin position="574"/>
        <end position="583"/>
    </location>
</feature>
<name>A0A0D2GIU5_9EURO</name>
<dbReference type="HOGENOM" id="CLU_035511_0_0_1"/>
<dbReference type="GO" id="GO:0006487">
    <property type="term" value="P:protein N-linked glycosylation"/>
    <property type="evidence" value="ECO:0007669"/>
    <property type="project" value="TreeGrafter"/>
</dbReference>
<feature type="compositionally biased region" description="Basic and acidic residues" evidence="1">
    <location>
        <begin position="527"/>
        <end position="552"/>
    </location>
</feature>
<evidence type="ECO:0000256" key="1">
    <source>
        <dbReference type="SAM" id="MobiDB-lite"/>
    </source>
</evidence>
<evidence type="ECO:0000256" key="2">
    <source>
        <dbReference type="SAM" id="Phobius"/>
    </source>
</evidence>
<dbReference type="AlphaFoldDB" id="A0A0D2GIU5"/>
<organism evidence="3 4">
    <name type="scientific">Phialophora macrospora</name>
    <dbReference type="NCBI Taxonomy" id="1851006"/>
    <lineage>
        <taxon>Eukaryota</taxon>
        <taxon>Fungi</taxon>
        <taxon>Dikarya</taxon>
        <taxon>Ascomycota</taxon>
        <taxon>Pezizomycotina</taxon>
        <taxon>Eurotiomycetes</taxon>
        <taxon>Chaetothyriomycetidae</taxon>
        <taxon>Chaetothyriales</taxon>
        <taxon>Herpotrichiellaceae</taxon>
        <taxon>Phialophora</taxon>
    </lineage>
</organism>
<evidence type="ECO:0000313" key="4">
    <source>
        <dbReference type="Proteomes" id="UP000054266"/>
    </source>
</evidence>
<evidence type="ECO:0000313" key="3">
    <source>
        <dbReference type="EMBL" id="KIW72279.1"/>
    </source>
</evidence>
<reference evidence="3 4" key="1">
    <citation type="submission" date="2015-01" db="EMBL/GenBank/DDBJ databases">
        <title>The Genome Sequence of Capronia semiimmersa CBS27337.</title>
        <authorList>
            <consortium name="The Broad Institute Genomics Platform"/>
            <person name="Cuomo C."/>
            <person name="de Hoog S."/>
            <person name="Gorbushina A."/>
            <person name="Stielow B."/>
            <person name="Teixiera M."/>
            <person name="Abouelleil A."/>
            <person name="Chapman S.B."/>
            <person name="Priest M."/>
            <person name="Young S.K."/>
            <person name="Wortman J."/>
            <person name="Nusbaum C."/>
            <person name="Birren B."/>
        </authorList>
    </citation>
    <scope>NUCLEOTIDE SEQUENCE [LARGE SCALE GENOMIC DNA]</scope>
    <source>
        <strain evidence="3 4">CBS 27337</strain>
    </source>
</reference>
<feature type="compositionally biased region" description="Low complexity" evidence="1">
    <location>
        <begin position="558"/>
        <end position="569"/>
    </location>
</feature>
<protein>
    <submittedName>
        <fullName evidence="3">Uncharacterized protein</fullName>
    </submittedName>
</protein>
<keyword evidence="2" id="KW-0472">Membrane</keyword>
<dbReference type="EMBL" id="KN846956">
    <property type="protein sequence ID" value="KIW72279.1"/>
    <property type="molecule type" value="Genomic_DNA"/>
</dbReference>
<keyword evidence="4" id="KW-1185">Reference proteome</keyword>
<accession>A0A0D2GIU5</accession>
<feature type="region of interest" description="Disordered" evidence="1">
    <location>
        <begin position="514"/>
        <end position="583"/>
    </location>
</feature>
<dbReference type="GO" id="GO:0046921">
    <property type="term" value="F:alpha-(1-&gt;6)-fucosyltransferase activity"/>
    <property type="evidence" value="ECO:0007669"/>
    <property type="project" value="TreeGrafter"/>
</dbReference>
<proteinExistence type="predicted"/>
<keyword evidence="2" id="KW-0812">Transmembrane</keyword>
<dbReference type="PANTHER" id="PTHR13132">
    <property type="entry name" value="ALPHA- 1,6 -FUCOSYLTRANSFERASE"/>
    <property type="match status" value="1"/>
</dbReference>
<keyword evidence="2" id="KW-1133">Transmembrane helix</keyword>
<feature type="region of interest" description="Disordered" evidence="1">
    <location>
        <begin position="1"/>
        <end position="35"/>
    </location>
</feature>